<accession>A0A0F9I3Q3</accession>
<gene>
    <name evidence="1" type="ORF">LCGC14_1988860</name>
</gene>
<name>A0A0F9I3Q3_9ZZZZ</name>
<protein>
    <submittedName>
        <fullName evidence="1">Uncharacterized protein</fullName>
    </submittedName>
</protein>
<reference evidence="1" key="1">
    <citation type="journal article" date="2015" name="Nature">
        <title>Complex archaea that bridge the gap between prokaryotes and eukaryotes.</title>
        <authorList>
            <person name="Spang A."/>
            <person name="Saw J.H."/>
            <person name="Jorgensen S.L."/>
            <person name="Zaremba-Niedzwiedzka K."/>
            <person name="Martijn J."/>
            <person name="Lind A.E."/>
            <person name="van Eijk R."/>
            <person name="Schleper C."/>
            <person name="Guy L."/>
            <person name="Ettema T.J."/>
        </authorList>
    </citation>
    <scope>NUCLEOTIDE SEQUENCE</scope>
</reference>
<organism evidence="1">
    <name type="scientific">marine sediment metagenome</name>
    <dbReference type="NCBI Taxonomy" id="412755"/>
    <lineage>
        <taxon>unclassified sequences</taxon>
        <taxon>metagenomes</taxon>
        <taxon>ecological metagenomes</taxon>
    </lineage>
</organism>
<comment type="caution">
    <text evidence="1">The sequence shown here is derived from an EMBL/GenBank/DDBJ whole genome shotgun (WGS) entry which is preliminary data.</text>
</comment>
<dbReference type="AlphaFoldDB" id="A0A0F9I3Q3"/>
<sequence>MESLFSQSLQTFSSALGAQGNTYFECKIEEKSGFYNLILTFGGRINSDSRTFIVIQGIDPNQIERMIELLTAAKIVLKNDDFVKSQKYLDSEKRDILSVKEVK</sequence>
<evidence type="ECO:0000313" key="1">
    <source>
        <dbReference type="EMBL" id="KKL82027.1"/>
    </source>
</evidence>
<proteinExistence type="predicted"/>
<dbReference type="EMBL" id="LAZR01022388">
    <property type="protein sequence ID" value="KKL82027.1"/>
    <property type="molecule type" value="Genomic_DNA"/>
</dbReference>